<evidence type="ECO:0000256" key="1">
    <source>
        <dbReference type="SAM" id="MobiDB-lite"/>
    </source>
</evidence>
<dbReference type="STRING" id="39946.A2ZAU2"/>
<dbReference type="Gramene" id="BGIOSGA034690-TA">
    <property type="protein sequence ID" value="BGIOSGA034690-PA"/>
    <property type="gene ID" value="BGIOSGA034690"/>
</dbReference>
<organism evidence="2 3">
    <name type="scientific">Oryza sativa subsp. indica</name>
    <name type="common">Rice</name>
    <dbReference type="NCBI Taxonomy" id="39946"/>
    <lineage>
        <taxon>Eukaryota</taxon>
        <taxon>Viridiplantae</taxon>
        <taxon>Streptophyta</taxon>
        <taxon>Embryophyta</taxon>
        <taxon>Tracheophyta</taxon>
        <taxon>Spermatophyta</taxon>
        <taxon>Magnoliopsida</taxon>
        <taxon>Liliopsida</taxon>
        <taxon>Poales</taxon>
        <taxon>Poaceae</taxon>
        <taxon>BOP clade</taxon>
        <taxon>Oryzoideae</taxon>
        <taxon>Oryzeae</taxon>
        <taxon>Oryzinae</taxon>
        <taxon>Oryza</taxon>
        <taxon>Oryza sativa</taxon>
    </lineage>
</organism>
<keyword evidence="3" id="KW-1185">Reference proteome</keyword>
<dbReference type="HOGENOM" id="CLU_1889047_0_0_1"/>
<dbReference type="EMBL" id="CM000136">
    <property type="protein sequence ID" value="EAY79726.1"/>
    <property type="molecule type" value="Genomic_DNA"/>
</dbReference>
<gene>
    <name evidence="2" type="ORF">OsI_34879</name>
</gene>
<accession>A2ZAU2</accession>
<feature type="region of interest" description="Disordered" evidence="1">
    <location>
        <begin position="1"/>
        <end position="62"/>
    </location>
</feature>
<evidence type="ECO:0000313" key="2">
    <source>
        <dbReference type="EMBL" id="EAY79726.1"/>
    </source>
</evidence>
<protein>
    <submittedName>
        <fullName evidence="2">Uncharacterized protein</fullName>
    </submittedName>
</protein>
<dbReference type="Proteomes" id="UP000007015">
    <property type="component" value="Chromosome 11"/>
</dbReference>
<feature type="compositionally biased region" description="Low complexity" evidence="1">
    <location>
        <begin position="34"/>
        <end position="49"/>
    </location>
</feature>
<sequence length="139" mass="15414">MANLERQLAPGPSTAPPAPSTANRMMNFVSAGVQAQAESSSRQQQAAAANNEDIELPDVATRRKTMTKLRRRVFPLRCLESSARELQRTGRRKALVPRRMSSLAPLRGSSEGVNDLPLLTCKHDFEWCFCSCTKIYGSY</sequence>
<dbReference type="AlphaFoldDB" id="A2ZAU2"/>
<evidence type="ECO:0000313" key="3">
    <source>
        <dbReference type="Proteomes" id="UP000007015"/>
    </source>
</evidence>
<name>A2ZAU2_ORYSI</name>
<proteinExistence type="predicted"/>
<reference evidence="2 3" key="1">
    <citation type="journal article" date="2005" name="PLoS Biol.">
        <title>The genomes of Oryza sativa: a history of duplications.</title>
        <authorList>
            <person name="Yu J."/>
            <person name="Wang J."/>
            <person name="Lin W."/>
            <person name="Li S."/>
            <person name="Li H."/>
            <person name="Zhou J."/>
            <person name="Ni P."/>
            <person name="Dong W."/>
            <person name="Hu S."/>
            <person name="Zeng C."/>
            <person name="Zhang J."/>
            <person name="Zhang Y."/>
            <person name="Li R."/>
            <person name="Xu Z."/>
            <person name="Li S."/>
            <person name="Li X."/>
            <person name="Zheng H."/>
            <person name="Cong L."/>
            <person name="Lin L."/>
            <person name="Yin J."/>
            <person name="Geng J."/>
            <person name="Li G."/>
            <person name="Shi J."/>
            <person name="Liu J."/>
            <person name="Lv H."/>
            <person name="Li J."/>
            <person name="Wang J."/>
            <person name="Deng Y."/>
            <person name="Ran L."/>
            <person name="Shi X."/>
            <person name="Wang X."/>
            <person name="Wu Q."/>
            <person name="Li C."/>
            <person name="Ren X."/>
            <person name="Wang J."/>
            <person name="Wang X."/>
            <person name="Li D."/>
            <person name="Liu D."/>
            <person name="Zhang X."/>
            <person name="Ji Z."/>
            <person name="Zhao W."/>
            <person name="Sun Y."/>
            <person name="Zhang Z."/>
            <person name="Bao J."/>
            <person name="Han Y."/>
            <person name="Dong L."/>
            <person name="Ji J."/>
            <person name="Chen P."/>
            <person name="Wu S."/>
            <person name="Liu J."/>
            <person name="Xiao Y."/>
            <person name="Bu D."/>
            <person name="Tan J."/>
            <person name="Yang L."/>
            <person name="Ye C."/>
            <person name="Zhang J."/>
            <person name="Xu J."/>
            <person name="Zhou Y."/>
            <person name="Yu Y."/>
            <person name="Zhang B."/>
            <person name="Zhuang S."/>
            <person name="Wei H."/>
            <person name="Liu B."/>
            <person name="Lei M."/>
            <person name="Yu H."/>
            <person name="Li Y."/>
            <person name="Xu H."/>
            <person name="Wei S."/>
            <person name="He X."/>
            <person name="Fang L."/>
            <person name="Zhang Z."/>
            <person name="Zhang Y."/>
            <person name="Huang X."/>
            <person name="Su Z."/>
            <person name="Tong W."/>
            <person name="Li J."/>
            <person name="Tong Z."/>
            <person name="Li S."/>
            <person name="Ye J."/>
            <person name="Wang L."/>
            <person name="Fang L."/>
            <person name="Lei T."/>
            <person name="Chen C."/>
            <person name="Chen H."/>
            <person name="Xu Z."/>
            <person name="Li H."/>
            <person name="Huang H."/>
            <person name="Zhang F."/>
            <person name="Xu H."/>
            <person name="Li N."/>
            <person name="Zhao C."/>
            <person name="Li S."/>
            <person name="Dong L."/>
            <person name="Huang Y."/>
            <person name="Li L."/>
            <person name="Xi Y."/>
            <person name="Qi Q."/>
            <person name="Li W."/>
            <person name="Zhang B."/>
            <person name="Hu W."/>
            <person name="Zhang Y."/>
            <person name="Tian X."/>
            <person name="Jiao Y."/>
            <person name="Liang X."/>
            <person name="Jin J."/>
            <person name="Gao L."/>
            <person name="Zheng W."/>
            <person name="Hao B."/>
            <person name="Liu S."/>
            <person name="Wang W."/>
            <person name="Yuan L."/>
            <person name="Cao M."/>
            <person name="McDermott J."/>
            <person name="Samudrala R."/>
            <person name="Wang J."/>
            <person name="Wong G.K."/>
            <person name="Yang H."/>
        </authorList>
    </citation>
    <scope>NUCLEOTIDE SEQUENCE [LARGE SCALE GENOMIC DNA]</scope>
    <source>
        <strain evidence="3">cv. 93-11</strain>
    </source>
</reference>